<evidence type="ECO:0000313" key="1">
    <source>
        <dbReference type="EMBL" id="CBN75880.1"/>
    </source>
</evidence>
<dbReference type="EMBL" id="FN648333">
    <property type="protein sequence ID" value="CBN75880.1"/>
    <property type="molecule type" value="Genomic_DNA"/>
</dbReference>
<reference evidence="1 2" key="1">
    <citation type="journal article" date="2010" name="Nature">
        <title>The Ectocarpus genome and the independent evolution of multicellularity in brown algae.</title>
        <authorList>
            <person name="Cock J.M."/>
            <person name="Sterck L."/>
            <person name="Rouze P."/>
            <person name="Scornet D."/>
            <person name="Allen A.E."/>
            <person name="Amoutzias G."/>
            <person name="Anthouard V."/>
            <person name="Artiguenave F."/>
            <person name="Aury J.M."/>
            <person name="Badger J.H."/>
            <person name="Beszteri B."/>
            <person name="Billiau K."/>
            <person name="Bonnet E."/>
            <person name="Bothwell J.H."/>
            <person name="Bowler C."/>
            <person name="Boyen C."/>
            <person name="Brownlee C."/>
            <person name="Carrano C.J."/>
            <person name="Charrier B."/>
            <person name="Cho G.Y."/>
            <person name="Coelho S.M."/>
            <person name="Collen J."/>
            <person name="Corre E."/>
            <person name="Da Silva C."/>
            <person name="Delage L."/>
            <person name="Delaroque N."/>
            <person name="Dittami S.M."/>
            <person name="Doulbeau S."/>
            <person name="Elias M."/>
            <person name="Farnham G."/>
            <person name="Gachon C.M."/>
            <person name="Gschloessl B."/>
            <person name="Heesch S."/>
            <person name="Jabbari K."/>
            <person name="Jubin C."/>
            <person name="Kawai H."/>
            <person name="Kimura K."/>
            <person name="Kloareg B."/>
            <person name="Kupper F.C."/>
            <person name="Lang D."/>
            <person name="Le Bail A."/>
            <person name="Leblanc C."/>
            <person name="Lerouge P."/>
            <person name="Lohr M."/>
            <person name="Lopez P.J."/>
            <person name="Martens C."/>
            <person name="Maumus F."/>
            <person name="Michel G."/>
            <person name="Miranda-Saavedra D."/>
            <person name="Morales J."/>
            <person name="Moreau H."/>
            <person name="Motomura T."/>
            <person name="Nagasato C."/>
            <person name="Napoli C.A."/>
            <person name="Nelson D.R."/>
            <person name="Nyvall-Collen P."/>
            <person name="Peters A.F."/>
            <person name="Pommier C."/>
            <person name="Potin P."/>
            <person name="Poulain J."/>
            <person name="Quesneville H."/>
            <person name="Read B."/>
            <person name="Rensing S.A."/>
            <person name="Ritter A."/>
            <person name="Rousvoal S."/>
            <person name="Samanta M."/>
            <person name="Samson G."/>
            <person name="Schroeder D.C."/>
            <person name="Segurens B."/>
            <person name="Strittmatter M."/>
            <person name="Tonon T."/>
            <person name="Tregear J.W."/>
            <person name="Valentin K."/>
            <person name="von Dassow P."/>
            <person name="Yamagishi T."/>
            <person name="Van de Peer Y."/>
            <person name="Wincker P."/>
        </authorList>
    </citation>
    <scope>NUCLEOTIDE SEQUENCE [LARGE SCALE GENOMIC DNA]</scope>
    <source>
        <strain evidence="2">Ec32 / CCAP1310/4</strain>
    </source>
</reference>
<accession>D8LH27</accession>
<dbReference type="EMBL" id="FN649741">
    <property type="protein sequence ID" value="CBN75880.1"/>
    <property type="molecule type" value="Genomic_DNA"/>
</dbReference>
<evidence type="ECO:0000313" key="2">
    <source>
        <dbReference type="Proteomes" id="UP000002630"/>
    </source>
</evidence>
<proteinExistence type="predicted"/>
<keyword evidence="2" id="KW-1185">Reference proteome</keyword>
<name>D8LH27_ECTSI</name>
<sequence>MAKSDLLETWVYAVVARQREDVMVVDESGILDNVSCEASTKGNVKSGMDCIWAPIPHLCLSQSQQEWEMFMRTRGAAELGIRSATSLTFDSVQKSMRDNSEDWLRELGLDLFRARQFLSNGVLWNHVQPWVKKDMNKLLNPTPDEIRRGPFIALHVADGQGNRTTASGTHGGATMGTTHVVGIEVKR</sequence>
<dbReference type="InParanoid" id="D8LH27"/>
<dbReference type="Proteomes" id="UP000002630">
    <property type="component" value="Linkage Group LG16"/>
</dbReference>
<protein>
    <submittedName>
        <fullName evidence="1">Uncharacterized protein</fullName>
    </submittedName>
</protein>
<organism evidence="1 2">
    <name type="scientific">Ectocarpus siliculosus</name>
    <name type="common">Brown alga</name>
    <name type="synonym">Conferva siliculosa</name>
    <dbReference type="NCBI Taxonomy" id="2880"/>
    <lineage>
        <taxon>Eukaryota</taxon>
        <taxon>Sar</taxon>
        <taxon>Stramenopiles</taxon>
        <taxon>Ochrophyta</taxon>
        <taxon>PX clade</taxon>
        <taxon>Phaeophyceae</taxon>
        <taxon>Ectocarpales</taxon>
        <taxon>Ectocarpaceae</taxon>
        <taxon>Ectocarpus</taxon>
    </lineage>
</organism>
<dbReference type="AlphaFoldDB" id="D8LH27"/>
<dbReference type="OrthoDB" id="10295232at2759"/>
<gene>
    <name evidence="1" type="ORF">Esi_0186_0030</name>
</gene>